<organism evidence="8 9">
    <name type="scientific">Cymbomonas tetramitiformis</name>
    <dbReference type="NCBI Taxonomy" id="36881"/>
    <lineage>
        <taxon>Eukaryota</taxon>
        <taxon>Viridiplantae</taxon>
        <taxon>Chlorophyta</taxon>
        <taxon>Pyramimonadophyceae</taxon>
        <taxon>Pyramimonadales</taxon>
        <taxon>Pyramimonadaceae</taxon>
        <taxon>Cymbomonas</taxon>
    </lineage>
</organism>
<dbReference type="Gene3D" id="3.30.40.10">
    <property type="entry name" value="Zinc/RING finger domain, C3HC4 (zinc finger)"/>
    <property type="match status" value="1"/>
</dbReference>
<accession>A0AAE0L7B7</accession>
<keyword evidence="2" id="KW-0479">Metal-binding</keyword>
<keyword evidence="9" id="KW-1185">Reference proteome</keyword>
<dbReference type="InterPro" id="IPR011011">
    <property type="entry name" value="Znf_FYVE_PHD"/>
</dbReference>
<dbReference type="Pfam" id="PF23209">
    <property type="entry name" value="IDM1_C"/>
    <property type="match status" value="1"/>
</dbReference>
<comment type="caution">
    <text evidence="8">The sequence shown here is derived from an EMBL/GenBank/DDBJ whole genome shotgun (WGS) entry which is preliminary data.</text>
</comment>
<dbReference type="SUPFAM" id="SSF57903">
    <property type="entry name" value="FYVE/PHD zinc finger"/>
    <property type="match status" value="1"/>
</dbReference>
<feature type="region of interest" description="Disordered" evidence="6">
    <location>
        <begin position="568"/>
        <end position="600"/>
    </location>
</feature>
<dbReference type="GO" id="GO:0008270">
    <property type="term" value="F:zinc ion binding"/>
    <property type="evidence" value="ECO:0007669"/>
    <property type="project" value="UniProtKB-KW"/>
</dbReference>
<dbReference type="PANTHER" id="PTHR47025">
    <property type="entry name" value="AUTOIMMUNE REGULATOR"/>
    <property type="match status" value="1"/>
</dbReference>
<dbReference type="InterPro" id="IPR013083">
    <property type="entry name" value="Znf_RING/FYVE/PHD"/>
</dbReference>
<evidence type="ECO:0000256" key="6">
    <source>
        <dbReference type="SAM" id="MobiDB-lite"/>
    </source>
</evidence>
<dbReference type="Pfam" id="PF16135">
    <property type="entry name" value="TDBD"/>
    <property type="match status" value="1"/>
</dbReference>
<evidence type="ECO:0000259" key="7">
    <source>
        <dbReference type="SMART" id="SM00249"/>
    </source>
</evidence>
<sequence length="752" mass="81208">MDPHLQRESIFLSNGTSLRDFCAAINAGVSHPQGAAGALAAMAATASGHSGRGRPRKNGSVGGKVPRGRPPSMAATPLAARSGKEKDGRKERDNGKHKRLFSHSLSNGMQLSYVAQDETLLRGTVAGSGILCECCNNIISCSQFEAHAGRGSRRAPYDNIYTADGRTLRKIAALLPDEDEPQTQVEADGLALQMVGTSSQSLMEGGQSPAKEKGGEMDLQRTVARCRTLLSELDSIAGGCVLCRCSDFQKDGFGARTIMICDQCEREFHVGCLQRFKGIGLSALPEGDWFCGHECQDIQVALKRQVARGVQPVYAHMPEAAGGPTWQLIHGRESSARLLQTASSILQESFEPIRDLASGQNLVPMMVHSETEKEHDFQGMYTIILNDKGKPVTVATLRVFGRHLAEMPLVATLECARRQGHCRSLMHAVETFLSDLTVHRLCLPAAVESEPTWRDAFGFRAMTEEHLRVARSELRILIFPDARMLDKVISDLAPNDKLVEALPVHDLGELFGSPTLPASQEKGECLAAPGRGAESTPRLVFPQCEGTSSAADTGLAEEGAAICTEARGADEETRQPDAAGSSGEQIDAEEAPALSGRSQHWGTSWEVKGEGRADKSVAHETLDVNRSSIDPAVETLDGHRAAEVTCATRVQEEAADPNDAEMEELFREESGEGAIGKERLPSPAREMRPQERQVQVEAEASWGKLSTDEGANAIAIETRSISLLSPLVLSVIAIGDFNRWIAHAYRWLSSVP</sequence>
<dbReference type="AlphaFoldDB" id="A0AAE0L7B7"/>
<dbReference type="Proteomes" id="UP001190700">
    <property type="component" value="Unassembled WGS sequence"/>
</dbReference>
<evidence type="ECO:0000313" key="8">
    <source>
        <dbReference type="EMBL" id="KAK3274771.1"/>
    </source>
</evidence>
<dbReference type="SUPFAM" id="SSF55729">
    <property type="entry name" value="Acyl-CoA N-acyltransferases (Nat)"/>
    <property type="match status" value="1"/>
</dbReference>
<evidence type="ECO:0000256" key="1">
    <source>
        <dbReference type="ARBA" id="ARBA00004123"/>
    </source>
</evidence>
<keyword evidence="3" id="KW-0863">Zinc-finger</keyword>
<dbReference type="PANTHER" id="PTHR47025:SF2">
    <property type="entry name" value="AUTOIMMUNE REGULATOR"/>
    <property type="match status" value="1"/>
</dbReference>
<gene>
    <name evidence="8" type="ORF">CYMTET_17056</name>
</gene>
<feature type="domain" description="Zinc finger PHD-type" evidence="7">
    <location>
        <begin position="242"/>
        <end position="295"/>
    </location>
</feature>
<evidence type="ECO:0000313" key="9">
    <source>
        <dbReference type="Proteomes" id="UP001190700"/>
    </source>
</evidence>
<dbReference type="Gene3D" id="3.40.630.30">
    <property type="match status" value="1"/>
</dbReference>
<dbReference type="InterPro" id="IPR032308">
    <property type="entry name" value="TDBD"/>
</dbReference>
<dbReference type="InterPro" id="IPR056511">
    <property type="entry name" value="IDM1_C"/>
</dbReference>
<dbReference type="EMBL" id="LGRX02007536">
    <property type="protein sequence ID" value="KAK3274771.1"/>
    <property type="molecule type" value="Genomic_DNA"/>
</dbReference>
<reference evidence="8 9" key="1">
    <citation type="journal article" date="2015" name="Genome Biol. Evol.">
        <title>Comparative Genomics of a Bacterivorous Green Alga Reveals Evolutionary Causalities and Consequences of Phago-Mixotrophic Mode of Nutrition.</title>
        <authorList>
            <person name="Burns J.A."/>
            <person name="Paasch A."/>
            <person name="Narechania A."/>
            <person name="Kim E."/>
        </authorList>
    </citation>
    <scope>NUCLEOTIDE SEQUENCE [LARGE SCALE GENOMIC DNA]</scope>
    <source>
        <strain evidence="8 9">PLY_AMNH</strain>
    </source>
</reference>
<evidence type="ECO:0000256" key="4">
    <source>
        <dbReference type="ARBA" id="ARBA00022833"/>
    </source>
</evidence>
<keyword evidence="5" id="KW-0539">Nucleus</keyword>
<dbReference type="GO" id="GO:0000977">
    <property type="term" value="F:RNA polymerase II transcription regulatory region sequence-specific DNA binding"/>
    <property type="evidence" value="ECO:0007669"/>
    <property type="project" value="TreeGrafter"/>
</dbReference>
<evidence type="ECO:0000256" key="3">
    <source>
        <dbReference type="ARBA" id="ARBA00022771"/>
    </source>
</evidence>
<dbReference type="SMART" id="SM00249">
    <property type="entry name" value="PHD"/>
    <property type="match status" value="1"/>
</dbReference>
<dbReference type="GO" id="GO:0005634">
    <property type="term" value="C:nucleus"/>
    <property type="evidence" value="ECO:0007669"/>
    <property type="project" value="UniProtKB-SubCell"/>
</dbReference>
<dbReference type="GO" id="GO:0042393">
    <property type="term" value="F:histone binding"/>
    <property type="evidence" value="ECO:0007669"/>
    <property type="project" value="TreeGrafter"/>
</dbReference>
<proteinExistence type="predicted"/>
<protein>
    <recommendedName>
        <fullName evidence="7">Zinc finger PHD-type domain-containing protein</fullName>
    </recommendedName>
</protein>
<dbReference type="InterPro" id="IPR016181">
    <property type="entry name" value="Acyl_CoA_acyltransferase"/>
</dbReference>
<evidence type="ECO:0000256" key="5">
    <source>
        <dbReference type="ARBA" id="ARBA00023242"/>
    </source>
</evidence>
<keyword evidence="4" id="KW-0862">Zinc</keyword>
<evidence type="ECO:0000256" key="2">
    <source>
        <dbReference type="ARBA" id="ARBA00022723"/>
    </source>
</evidence>
<dbReference type="GO" id="GO:0045944">
    <property type="term" value="P:positive regulation of transcription by RNA polymerase II"/>
    <property type="evidence" value="ECO:0007669"/>
    <property type="project" value="TreeGrafter"/>
</dbReference>
<dbReference type="InterPro" id="IPR001965">
    <property type="entry name" value="Znf_PHD"/>
</dbReference>
<name>A0AAE0L7B7_9CHLO</name>
<feature type="compositionally biased region" description="Basic and acidic residues" evidence="6">
    <location>
        <begin position="82"/>
        <end position="94"/>
    </location>
</feature>
<dbReference type="GO" id="GO:0003682">
    <property type="term" value="F:chromatin binding"/>
    <property type="evidence" value="ECO:0007669"/>
    <property type="project" value="TreeGrafter"/>
</dbReference>
<comment type="subcellular location">
    <subcellularLocation>
        <location evidence="1">Nucleus</location>
    </subcellularLocation>
</comment>
<feature type="region of interest" description="Disordered" evidence="6">
    <location>
        <begin position="46"/>
        <end position="100"/>
    </location>
</feature>